<dbReference type="AlphaFoldDB" id="A0A2C9VXX5"/>
<dbReference type="EMBL" id="CM004391">
    <property type="protein sequence ID" value="OAY51198.1"/>
    <property type="molecule type" value="Genomic_DNA"/>
</dbReference>
<gene>
    <name evidence="2" type="ORF">MANES_05G195900</name>
</gene>
<evidence type="ECO:0000256" key="1">
    <source>
        <dbReference type="SAM" id="Phobius"/>
    </source>
</evidence>
<sequence length="79" mass="9427">MLTLSFLLCFCSVYYRLKRNSSHLLLLPFVLFALFSFFPEFIFLKCVIFAGIEVCAIQQDFNMLYAMMNRRLCLMMFLK</sequence>
<protein>
    <submittedName>
        <fullName evidence="2">Uncharacterized protein</fullName>
    </submittedName>
</protein>
<name>A0A2C9VXX5_MANES</name>
<evidence type="ECO:0000313" key="2">
    <source>
        <dbReference type="EMBL" id="OAY51198.1"/>
    </source>
</evidence>
<feature type="transmembrane region" description="Helical" evidence="1">
    <location>
        <begin position="24"/>
        <end position="42"/>
    </location>
</feature>
<reference evidence="2" key="1">
    <citation type="submission" date="2016-02" db="EMBL/GenBank/DDBJ databases">
        <title>WGS assembly of Manihot esculenta.</title>
        <authorList>
            <person name="Bredeson J.V."/>
            <person name="Prochnik S.E."/>
            <person name="Lyons J.B."/>
            <person name="Schmutz J."/>
            <person name="Grimwood J."/>
            <person name="Vrebalov J."/>
            <person name="Bart R.S."/>
            <person name="Amuge T."/>
            <person name="Ferguson M.E."/>
            <person name="Green R."/>
            <person name="Putnam N."/>
            <person name="Stites J."/>
            <person name="Rounsley S."/>
            <person name="Rokhsar D.S."/>
        </authorList>
    </citation>
    <scope>NUCLEOTIDE SEQUENCE [LARGE SCALE GENOMIC DNA]</scope>
    <source>
        <tissue evidence="2">Leaf</tissue>
    </source>
</reference>
<proteinExistence type="predicted"/>
<accession>A0A2C9VXX5</accession>
<keyword evidence="1" id="KW-0472">Membrane</keyword>
<keyword evidence="1" id="KW-0812">Transmembrane</keyword>
<keyword evidence="1" id="KW-1133">Transmembrane helix</keyword>
<organism evidence="2">
    <name type="scientific">Manihot esculenta</name>
    <name type="common">Cassava</name>
    <name type="synonym">Jatropha manihot</name>
    <dbReference type="NCBI Taxonomy" id="3983"/>
    <lineage>
        <taxon>Eukaryota</taxon>
        <taxon>Viridiplantae</taxon>
        <taxon>Streptophyta</taxon>
        <taxon>Embryophyta</taxon>
        <taxon>Tracheophyta</taxon>
        <taxon>Spermatophyta</taxon>
        <taxon>Magnoliopsida</taxon>
        <taxon>eudicotyledons</taxon>
        <taxon>Gunneridae</taxon>
        <taxon>Pentapetalae</taxon>
        <taxon>rosids</taxon>
        <taxon>fabids</taxon>
        <taxon>Malpighiales</taxon>
        <taxon>Euphorbiaceae</taxon>
        <taxon>Crotonoideae</taxon>
        <taxon>Manihoteae</taxon>
        <taxon>Manihot</taxon>
    </lineage>
</organism>